<organism evidence="1 2">
    <name type="scientific">Kipferlia bialata</name>
    <dbReference type="NCBI Taxonomy" id="797122"/>
    <lineage>
        <taxon>Eukaryota</taxon>
        <taxon>Metamonada</taxon>
        <taxon>Carpediemonas-like organisms</taxon>
        <taxon>Kipferlia</taxon>
    </lineage>
</organism>
<reference evidence="1 2" key="1">
    <citation type="journal article" date="2018" name="PLoS ONE">
        <title>The draft genome of Kipferlia bialata reveals reductive genome evolution in fornicate parasites.</title>
        <authorList>
            <person name="Tanifuji G."/>
            <person name="Takabayashi S."/>
            <person name="Kume K."/>
            <person name="Takagi M."/>
            <person name="Nakayama T."/>
            <person name="Kamikawa R."/>
            <person name="Inagaki Y."/>
            <person name="Hashimoto T."/>
        </authorList>
    </citation>
    <scope>NUCLEOTIDE SEQUENCE [LARGE SCALE GENOMIC DNA]</scope>
    <source>
        <strain evidence="1">NY0173</strain>
    </source>
</reference>
<feature type="non-terminal residue" evidence="1">
    <location>
        <position position="84"/>
    </location>
</feature>
<dbReference type="EMBL" id="BDIP01008274">
    <property type="protein sequence ID" value="GIQ91753.1"/>
    <property type="molecule type" value="Genomic_DNA"/>
</dbReference>
<gene>
    <name evidence="1" type="ORF">KIPB_015145</name>
</gene>
<accession>A0A9K3GQT1</accession>
<dbReference type="Proteomes" id="UP000265618">
    <property type="component" value="Unassembled WGS sequence"/>
</dbReference>
<keyword evidence="2" id="KW-1185">Reference proteome</keyword>
<dbReference type="AlphaFoldDB" id="A0A9K3GQT1"/>
<evidence type="ECO:0000313" key="1">
    <source>
        <dbReference type="EMBL" id="GIQ91753.1"/>
    </source>
</evidence>
<evidence type="ECO:0000313" key="2">
    <source>
        <dbReference type="Proteomes" id="UP000265618"/>
    </source>
</evidence>
<name>A0A9K3GQT1_9EUKA</name>
<sequence length="84" mass="9136">VRTDSGQPLIRVSCSRDRTTKHGRMVSLILDGHPSPSVAKTAAGKSVLELSQRLRSSVLPLASLVVYHAFSPDGLARHDIEYLL</sequence>
<comment type="caution">
    <text evidence="1">The sequence shown here is derived from an EMBL/GenBank/DDBJ whole genome shotgun (WGS) entry which is preliminary data.</text>
</comment>
<protein>
    <submittedName>
        <fullName evidence="1">Uncharacterized protein</fullName>
    </submittedName>
</protein>
<proteinExistence type="predicted"/>
<feature type="non-terminal residue" evidence="1">
    <location>
        <position position="1"/>
    </location>
</feature>